<name>A0A941I546_9BURK</name>
<feature type="chain" id="PRO_5037083106" evidence="2">
    <location>
        <begin position="31"/>
        <end position="210"/>
    </location>
</feature>
<feature type="region of interest" description="Disordered" evidence="1">
    <location>
        <begin position="81"/>
        <end position="111"/>
    </location>
</feature>
<dbReference type="RefSeq" id="WP_212685475.1">
    <property type="nucleotide sequence ID" value="NZ_JAGSPM010000012.1"/>
</dbReference>
<comment type="caution">
    <text evidence="4">The sequence shown here is derived from an EMBL/GenBank/DDBJ whole genome shotgun (WGS) entry which is preliminary data.</text>
</comment>
<sequence length="210" mass="23041">MTDSVHFQNCRLSFVIACLIMVNMSGFASAQGVYKWVDKDGKVHYGDKRNAPNATKESDIKASKMPGTVGVTPAMIERGTGLGQNQNNGLPNPSIGRGTPNLPIRAPDISHPRRTEKWPEYKTRMPTESAENKHLLALGEAALQKCITLAVNSHNLSFTPEGSAAHKVYMAHCPKVRIECNAFRREPENNLCEPKPTDGKGPVSVFNMKN</sequence>
<keyword evidence="2" id="KW-0732">Signal</keyword>
<feature type="signal peptide" evidence="2">
    <location>
        <begin position="1"/>
        <end position="30"/>
    </location>
</feature>
<evidence type="ECO:0000313" key="4">
    <source>
        <dbReference type="EMBL" id="MBR7748131.1"/>
    </source>
</evidence>
<evidence type="ECO:0000259" key="3">
    <source>
        <dbReference type="Pfam" id="PF13511"/>
    </source>
</evidence>
<reference evidence="4 5" key="1">
    <citation type="submission" date="2021-04" db="EMBL/GenBank/DDBJ databases">
        <title>novel species isolated from subtropical streams in China.</title>
        <authorList>
            <person name="Lu H."/>
        </authorList>
    </citation>
    <scope>NUCLEOTIDE SEQUENCE [LARGE SCALE GENOMIC DNA]</scope>
    <source>
        <strain evidence="4 5">BYS107W</strain>
    </source>
</reference>
<evidence type="ECO:0000256" key="1">
    <source>
        <dbReference type="SAM" id="MobiDB-lite"/>
    </source>
</evidence>
<accession>A0A941I546</accession>
<evidence type="ECO:0000313" key="5">
    <source>
        <dbReference type="Proteomes" id="UP000680158"/>
    </source>
</evidence>
<feature type="domain" description="DUF4124" evidence="3">
    <location>
        <begin position="28"/>
        <end position="65"/>
    </location>
</feature>
<organism evidence="4 5">
    <name type="scientific">Undibacterium baiyunense</name>
    <dbReference type="NCBI Taxonomy" id="2828731"/>
    <lineage>
        <taxon>Bacteria</taxon>
        <taxon>Pseudomonadati</taxon>
        <taxon>Pseudomonadota</taxon>
        <taxon>Betaproteobacteria</taxon>
        <taxon>Burkholderiales</taxon>
        <taxon>Oxalobacteraceae</taxon>
        <taxon>Undibacterium</taxon>
    </lineage>
</organism>
<feature type="region of interest" description="Disordered" evidence="1">
    <location>
        <begin position="191"/>
        <end position="210"/>
    </location>
</feature>
<dbReference type="Proteomes" id="UP000680158">
    <property type="component" value="Unassembled WGS sequence"/>
</dbReference>
<dbReference type="EMBL" id="JAGSPM010000012">
    <property type="protein sequence ID" value="MBR7748131.1"/>
    <property type="molecule type" value="Genomic_DNA"/>
</dbReference>
<dbReference type="InterPro" id="IPR025392">
    <property type="entry name" value="DUF4124"/>
</dbReference>
<feature type="compositionally biased region" description="Low complexity" evidence="1">
    <location>
        <begin position="83"/>
        <end position="93"/>
    </location>
</feature>
<proteinExistence type="predicted"/>
<dbReference type="Pfam" id="PF13511">
    <property type="entry name" value="DUF4124"/>
    <property type="match status" value="1"/>
</dbReference>
<protein>
    <submittedName>
        <fullName evidence="4">DUF4124 domain-containing protein</fullName>
    </submittedName>
</protein>
<evidence type="ECO:0000256" key="2">
    <source>
        <dbReference type="SAM" id="SignalP"/>
    </source>
</evidence>
<keyword evidence="5" id="KW-1185">Reference proteome</keyword>
<dbReference type="AlphaFoldDB" id="A0A941I546"/>
<gene>
    <name evidence="4" type="ORF">KDM92_16215</name>
</gene>